<reference evidence="2" key="1">
    <citation type="journal article" date="2019" name="Curr. Biol.">
        <title>Genome Sequence of Striga asiatica Provides Insight into the Evolution of Plant Parasitism.</title>
        <authorList>
            <person name="Yoshida S."/>
            <person name="Kim S."/>
            <person name="Wafula E.K."/>
            <person name="Tanskanen J."/>
            <person name="Kim Y.M."/>
            <person name="Honaas L."/>
            <person name="Yang Z."/>
            <person name="Spallek T."/>
            <person name="Conn C.E."/>
            <person name="Ichihashi Y."/>
            <person name="Cheong K."/>
            <person name="Cui S."/>
            <person name="Der J.P."/>
            <person name="Gundlach H."/>
            <person name="Jiao Y."/>
            <person name="Hori C."/>
            <person name="Ishida J.K."/>
            <person name="Kasahara H."/>
            <person name="Kiba T."/>
            <person name="Kim M.S."/>
            <person name="Koo N."/>
            <person name="Laohavisit A."/>
            <person name="Lee Y.H."/>
            <person name="Lumba S."/>
            <person name="McCourt P."/>
            <person name="Mortimer J.C."/>
            <person name="Mutuku J.M."/>
            <person name="Nomura T."/>
            <person name="Sasaki-Sekimoto Y."/>
            <person name="Seto Y."/>
            <person name="Wang Y."/>
            <person name="Wakatake T."/>
            <person name="Sakakibara H."/>
            <person name="Demura T."/>
            <person name="Yamaguchi S."/>
            <person name="Yoneyama K."/>
            <person name="Manabe R.I."/>
            <person name="Nelson D.C."/>
            <person name="Schulman A.H."/>
            <person name="Timko M.P."/>
            <person name="dePamphilis C.W."/>
            <person name="Choi D."/>
            <person name="Shirasu K."/>
        </authorList>
    </citation>
    <scope>NUCLEOTIDE SEQUENCE [LARGE SCALE GENOMIC DNA]</scope>
    <source>
        <strain evidence="2">cv. UVA1</strain>
    </source>
</reference>
<organism evidence="1 2">
    <name type="scientific">Striga asiatica</name>
    <name type="common">Asiatic witchweed</name>
    <name type="synonym">Buchnera asiatica</name>
    <dbReference type="NCBI Taxonomy" id="4170"/>
    <lineage>
        <taxon>Eukaryota</taxon>
        <taxon>Viridiplantae</taxon>
        <taxon>Streptophyta</taxon>
        <taxon>Embryophyta</taxon>
        <taxon>Tracheophyta</taxon>
        <taxon>Spermatophyta</taxon>
        <taxon>Magnoliopsida</taxon>
        <taxon>eudicotyledons</taxon>
        <taxon>Gunneridae</taxon>
        <taxon>Pentapetalae</taxon>
        <taxon>asterids</taxon>
        <taxon>lamiids</taxon>
        <taxon>Lamiales</taxon>
        <taxon>Orobanchaceae</taxon>
        <taxon>Buchnereae</taxon>
        <taxon>Striga</taxon>
    </lineage>
</organism>
<dbReference type="Proteomes" id="UP000325081">
    <property type="component" value="Unassembled WGS sequence"/>
</dbReference>
<dbReference type="AlphaFoldDB" id="A0A5A7Q0C5"/>
<keyword evidence="2" id="KW-1185">Reference proteome</keyword>
<comment type="caution">
    <text evidence="1">The sequence shown here is derived from an EMBL/GenBank/DDBJ whole genome shotgun (WGS) entry which is preliminary data.</text>
</comment>
<dbReference type="EMBL" id="BKCP01005516">
    <property type="protein sequence ID" value="GER38585.1"/>
    <property type="molecule type" value="Genomic_DNA"/>
</dbReference>
<protein>
    <submittedName>
        <fullName evidence="1">Photosystem II reaction center PsbP family protein</fullName>
    </submittedName>
</protein>
<name>A0A5A7Q0C5_STRAF</name>
<accession>A0A5A7Q0C5</accession>
<proteinExistence type="predicted"/>
<evidence type="ECO:0000313" key="1">
    <source>
        <dbReference type="EMBL" id="GER38585.1"/>
    </source>
</evidence>
<gene>
    <name evidence="1" type="ORF">STAS_15111</name>
</gene>
<sequence>MDVEAELESRVDFARVGRTKLDLPRKLPLDVLERTPLEERQRGPSADDCEPKLVDARRCCPPHGDPHERDPIERASRLIHEESGRGGTRRCLGGPGPQLEHALPCGACRRHAVGEFGHGELRDKRTVSVASSPLDQLLSEYVKLYVHLLCGRLLIGHFDGRLDEFRGHRFLHDMHWIHVRSVPVDIMAETR</sequence>
<evidence type="ECO:0000313" key="2">
    <source>
        <dbReference type="Proteomes" id="UP000325081"/>
    </source>
</evidence>